<reference evidence="10 11" key="1">
    <citation type="submission" date="2012-02" db="EMBL/GenBank/DDBJ databases">
        <title>Whole genome shotgun sequence of Escherichia hermannii NBRC 105704.</title>
        <authorList>
            <person name="Yoshida I."/>
            <person name="Hosoyama A."/>
            <person name="Tsuchikane K."/>
            <person name="Katsumata H."/>
            <person name="Yamazaki S."/>
            <person name="Fujita N."/>
        </authorList>
    </citation>
    <scope>NUCLEOTIDE SEQUENCE [LARGE SCALE GENOMIC DNA]</scope>
    <source>
        <strain evidence="10 11">NBRC 105704</strain>
    </source>
</reference>
<organism evidence="10 11">
    <name type="scientific">Atlantibacter hermannii NBRC 105704</name>
    <dbReference type="NCBI Taxonomy" id="1115512"/>
    <lineage>
        <taxon>Bacteria</taxon>
        <taxon>Pseudomonadati</taxon>
        <taxon>Pseudomonadota</taxon>
        <taxon>Gammaproteobacteria</taxon>
        <taxon>Enterobacterales</taxon>
        <taxon>Enterobacteriaceae</taxon>
        <taxon>Atlantibacter</taxon>
    </lineage>
</organism>
<evidence type="ECO:0000256" key="7">
    <source>
        <dbReference type="PROSITE-ProRule" id="PRU00339"/>
    </source>
</evidence>
<dbReference type="UniPathway" id="UPA00694"/>
<dbReference type="Pfam" id="PF14559">
    <property type="entry name" value="TPR_19"/>
    <property type="match status" value="1"/>
</dbReference>
<dbReference type="PANTHER" id="PTHR45586:SF1">
    <property type="entry name" value="LIPOPOLYSACCHARIDE ASSEMBLY PROTEIN B"/>
    <property type="match status" value="1"/>
</dbReference>
<feature type="domain" description="Cellulose synthase operon C C-terminal" evidence="9">
    <location>
        <begin position="920"/>
        <end position="1280"/>
    </location>
</feature>
<protein>
    <recommendedName>
        <fullName evidence="9">Cellulose synthase operon C C-terminal domain-containing protein</fullName>
    </recommendedName>
</protein>
<evidence type="ECO:0000259" key="9">
    <source>
        <dbReference type="Pfam" id="PF05420"/>
    </source>
</evidence>
<feature type="repeat" description="TPR" evidence="7">
    <location>
        <begin position="299"/>
        <end position="332"/>
    </location>
</feature>
<gene>
    <name evidence="10" type="ORF">EH105704_02_02800</name>
</gene>
<dbReference type="GO" id="GO:0019867">
    <property type="term" value="C:outer membrane"/>
    <property type="evidence" value="ECO:0007669"/>
    <property type="project" value="InterPro"/>
</dbReference>
<evidence type="ECO:0000256" key="2">
    <source>
        <dbReference type="ARBA" id="ARBA00005186"/>
    </source>
</evidence>
<evidence type="ECO:0000256" key="6">
    <source>
        <dbReference type="ARBA" id="ARBA00022916"/>
    </source>
</evidence>
<dbReference type="Proteomes" id="UP000010297">
    <property type="component" value="Unassembled WGS sequence"/>
</dbReference>
<dbReference type="eggNOG" id="COG3118">
    <property type="taxonomic scope" value="Bacteria"/>
</dbReference>
<feature type="signal peptide" evidence="8">
    <location>
        <begin position="1"/>
        <end position="29"/>
    </location>
</feature>
<dbReference type="GO" id="GO:0006011">
    <property type="term" value="P:UDP-alpha-D-glucose metabolic process"/>
    <property type="evidence" value="ECO:0007669"/>
    <property type="project" value="InterPro"/>
</dbReference>
<dbReference type="eggNOG" id="COG4235">
    <property type="taxonomic scope" value="Bacteria"/>
</dbReference>
<keyword evidence="11" id="KW-1185">Reference proteome</keyword>
<evidence type="ECO:0000256" key="1">
    <source>
        <dbReference type="ARBA" id="ARBA00003476"/>
    </source>
</evidence>
<evidence type="ECO:0000256" key="5">
    <source>
        <dbReference type="ARBA" id="ARBA00022803"/>
    </source>
</evidence>
<dbReference type="InterPro" id="IPR008410">
    <property type="entry name" value="BCSC_C"/>
</dbReference>
<keyword evidence="4" id="KW-0677">Repeat</keyword>
<sequence length="1283" mass="139180">MNQKKNTARQWTTLCLFGGLTVGAMSAQAADNNPALKALFDQANYWHEKSHDDLAKESLRKVLMVDANNTQAMYLMALWAQQSGDVKTAAQWRERLASVSPQDPNLQALDNAKQLQQVPRGQLDLARQQARSGNIPAALNTWNTMFKGGEPPQSLAPEYYLTMAGDKSLYPQAVSGLRQIVTQYPQDNAARIALGKVLTYQESTRREGIDILQNMASGSKDADAALRQALLWLGPRAGDEPYYQTFLQRHPQDTDVQNYYRTNIGGAAKGQGFEALNSGNTDAARSQFEQVLQANPEDADALAGMGYIAQRRGDYTAAAQYLNRAASLGGDQSAERKQQADDAAFYGQLAAAQNALKQGDMNQALSLSAPLTQQSGERGIAAKLFRADVQRRNKNYAEAEQTLRSVLAEQADNASARENLYYVLRDQNKTAEAQTVLRTLPASLQARLQPRGSGGNPADPIRRQAQQAVASGDPQRAIALLEQGVARYPSDPWLRLDLARQLQKQGRSAEATNLMAPAFRPGASNTQLYSAALFASENNGWQQAQTLLSRIPASSQNSEMRELAQRVNYNLQMTTAERYLAQGDTVAAANTLKALASRPPQTPADAGKLARMLAESGDLSGAVTVVRDNMRRGVQGNAGDYADQIAVLNQAGLTSEAQSWLANPQLRARSTPTQLANIQQGYVINEADRLREQGNYAAAYDKLIRAMQSDPQNTDLMFAMARLYQSGKMNKEAGVVYDYLMTRDTPQQDARVGAIDVALAEGKTDRARQLAAGLRSNDTPDRLLLQARVAEAQGNHQQAMSYLRSARGKLLGLQGAGGSGAPTLGGLALADNPFAATASRAQPASPSVYGQAMPWQVAQLGRNPQTAPPGAIRIDIPVESAQAGTLRQVDNMIEQLTEKTATWARGSVSARGRDGESGLSKLTEVKAPLQWSTVPFGDSRFDINVTPVSLNAGSASQQSSTRFGTGALIQGEVAQGIYNASTTTPPTRPDLDTLTVPSQGSQKASGVEVGMALTGDQYKIDVGSTPLGQDLNTVVGGVQWSPQLTDYLKLILTGERRAVMDSLLSYVGVEDKYSGKRWGQVTKNGGSAQLSYDNGDAGFYAGFGLYNYLGENVPSNNNVTGTAGVYIRPFYAEDRELKTGISMTYMDFSKNLSYFSYGQGGYFSPQDYVSVSFPVDYSQTFDNWKMSVGASLGYQSYTQDKSAYFPGDKRLQSQLEDYVANGFAKEAYYSGNSENGLGYNLRAAADYKINKDMTIGGQVGYDTFGDYNESTAQLYFRYLLGNN</sequence>
<dbReference type="InterPro" id="IPR011990">
    <property type="entry name" value="TPR-like_helical_dom_sf"/>
</dbReference>
<comment type="function">
    <text evidence="1">Required for maximal bacterial cellulose synthesis.</text>
</comment>
<dbReference type="PRINTS" id="PR01441">
    <property type="entry name" value="CELLSNTHASEC"/>
</dbReference>
<dbReference type="InterPro" id="IPR019734">
    <property type="entry name" value="TPR_rpt"/>
</dbReference>
<dbReference type="InterPro" id="IPR003921">
    <property type="entry name" value="Cell_synth_C"/>
</dbReference>
<comment type="caution">
    <text evidence="10">The sequence shown here is derived from an EMBL/GenBank/DDBJ whole genome shotgun (WGS) entry which is preliminary data.</text>
</comment>
<evidence type="ECO:0000256" key="3">
    <source>
        <dbReference type="ARBA" id="ARBA00022729"/>
    </source>
</evidence>
<keyword evidence="5 7" id="KW-0802">TPR repeat</keyword>
<keyword evidence="3 8" id="KW-0732">Signal</keyword>
<dbReference type="EMBL" id="BAFF01000002">
    <property type="protein sequence ID" value="GAB51251.1"/>
    <property type="molecule type" value="Genomic_DNA"/>
</dbReference>
<evidence type="ECO:0000256" key="4">
    <source>
        <dbReference type="ARBA" id="ARBA00022737"/>
    </source>
</evidence>
<feature type="chain" id="PRO_5003598775" description="Cellulose synthase operon C C-terminal domain-containing protein" evidence="8">
    <location>
        <begin position="30"/>
        <end position="1283"/>
    </location>
</feature>
<dbReference type="SUPFAM" id="SSF48452">
    <property type="entry name" value="TPR-like"/>
    <property type="match status" value="3"/>
</dbReference>
<dbReference type="Gene3D" id="1.25.40.10">
    <property type="entry name" value="Tetratricopeptide repeat domain"/>
    <property type="match status" value="3"/>
</dbReference>
<dbReference type="SMART" id="SM00028">
    <property type="entry name" value="TPR"/>
    <property type="match status" value="6"/>
</dbReference>
<keyword evidence="6" id="KW-0135">Cellulose biosynthesis</keyword>
<accession>H5UZU3</accession>
<dbReference type="Pfam" id="PF05420">
    <property type="entry name" value="BCSC_C"/>
    <property type="match status" value="1"/>
</dbReference>
<dbReference type="GO" id="GO:0030244">
    <property type="term" value="P:cellulose biosynthetic process"/>
    <property type="evidence" value="ECO:0007669"/>
    <property type="project" value="UniProtKB-KW"/>
</dbReference>
<dbReference type="InterPro" id="IPR051012">
    <property type="entry name" value="CellSynth/LPSAsmb/PSIAsmb"/>
</dbReference>
<evidence type="ECO:0000313" key="11">
    <source>
        <dbReference type="Proteomes" id="UP000010297"/>
    </source>
</evidence>
<dbReference type="Pfam" id="PF13432">
    <property type="entry name" value="TPR_16"/>
    <property type="match status" value="1"/>
</dbReference>
<dbReference type="eggNOG" id="COG4783">
    <property type="taxonomic scope" value="Bacteria"/>
</dbReference>
<name>H5UZU3_ATLHE</name>
<dbReference type="GeneID" id="92827088"/>
<dbReference type="PANTHER" id="PTHR45586">
    <property type="entry name" value="TPR REPEAT-CONTAINING PROTEIN PA4667"/>
    <property type="match status" value="1"/>
</dbReference>
<comment type="pathway">
    <text evidence="2">Glycan metabolism; bacterial cellulose biosynthesis.</text>
</comment>
<evidence type="ECO:0000313" key="10">
    <source>
        <dbReference type="EMBL" id="GAB51251.1"/>
    </source>
</evidence>
<proteinExistence type="predicted"/>
<dbReference type="PROSITE" id="PS50005">
    <property type="entry name" value="TPR"/>
    <property type="match status" value="1"/>
</dbReference>
<evidence type="ECO:0000256" key="8">
    <source>
        <dbReference type="SAM" id="SignalP"/>
    </source>
</evidence>
<dbReference type="RefSeq" id="WP_002434317.1">
    <property type="nucleotide sequence ID" value="NZ_BAFF01000002.1"/>
</dbReference>